<protein>
    <submittedName>
        <fullName evidence="3">Uncharacterized protein</fullName>
    </submittedName>
</protein>
<evidence type="ECO:0000256" key="1">
    <source>
        <dbReference type="SAM" id="MobiDB-lite"/>
    </source>
</evidence>
<dbReference type="EMBL" id="JABDHM010000086">
    <property type="protein sequence ID" value="KAF5218768.1"/>
    <property type="molecule type" value="Genomic_DNA"/>
</dbReference>
<dbReference type="VEuPathDB" id="TriTrypDB:BCY84_02693"/>
<evidence type="ECO:0000313" key="3">
    <source>
        <dbReference type="EMBL" id="KAF5218768.1"/>
    </source>
</evidence>
<feature type="region of interest" description="Disordered" evidence="1">
    <location>
        <begin position="231"/>
        <end position="252"/>
    </location>
</feature>
<organism evidence="3 4">
    <name type="scientific">Trypanosoma cruzi</name>
    <dbReference type="NCBI Taxonomy" id="5693"/>
    <lineage>
        <taxon>Eukaryota</taxon>
        <taxon>Discoba</taxon>
        <taxon>Euglenozoa</taxon>
        <taxon>Kinetoplastea</taxon>
        <taxon>Metakinetoplastina</taxon>
        <taxon>Trypanosomatida</taxon>
        <taxon>Trypanosomatidae</taxon>
        <taxon>Trypanosoma</taxon>
        <taxon>Schizotrypanum</taxon>
    </lineage>
</organism>
<reference evidence="3" key="2">
    <citation type="submission" date="2020-04" db="EMBL/GenBank/DDBJ databases">
        <authorList>
            <person name="Diaz Viraque F."/>
        </authorList>
    </citation>
    <scope>NUCLEOTIDE SEQUENCE</scope>
    <source>
        <strain evidence="3">Berenice</strain>
    </source>
</reference>
<dbReference type="VEuPathDB" id="TriTrypDB:ECC02_010784"/>
<dbReference type="EMBL" id="JABDHM010000203">
    <property type="protein sequence ID" value="KAF5216457.1"/>
    <property type="molecule type" value="Genomic_DNA"/>
</dbReference>
<sequence>MRPHIVDGRAHSAADWAGGRQSAARWSERGCGAHVWKRFRRRRWRAGLLSKERTAPPTQGVTCDMQGACGPVEEWAGVASRLCAVPPLGDQFPGRPRNRVLATPSSACHAVRAPSFSSWTSFWFRRFTAVRKPACQALTQSCGRDRAMTAPASAVTLRGFSKCHGENTEPTVRPRSASESGTVQIFSVTSSCTASEPRRSDSIAERESVATGTRVGDWDAAARRGTENCLRPCSVTGHSARQEHARLPAAAR</sequence>
<gene>
    <name evidence="3" type="ORF">ECC02_008255</name>
    <name evidence="2" type="ORF">ECC02_010784</name>
</gene>
<comment type="caution">
    <text evidence="3">The sequence shown here is derived from an EMBL/GenBank/DDBJ whole genome shotgun (WGS) entry which is preliminary data.</text>
</comment>
<dbReference type="VEuPathDB" id="TriTrypDB:ECC02_008255"/>
<reference evidence="3 4" key="1">
    <citation type="journal article" date="2019" name="Genome Biol. Evol.">
        <title>Nanopore Sequencing Significantly Improves Genome Assembly of the Protozoan Parasite Trypanosoma cruzi.</title>
        <authorList>
            <person name="Diaz-Viraque F."/>
            <person name="Pita S."/>
            <person name="Greif G."/>
            <person name="de Souza R.C.M."/>
            <person name="Iraola G."/>
            <person name="Robello C."/>
        </authorList>
    </citation>
    <scope>NUCLEOTIDE SEQUENCE [LARGE SCALE GENOMIC DNA]</scope>
    <source>
        <strain evidence="3 4">Berenice</strain>
    </source>
</reference>
<evidence type="ECO:0000313" key="2">
    <source>
        <dbReference type="EMBL" id="KAF5216457.1"/>
    </source>
</evidence>
<dbReference type="AlphaFoldDB" id="A0A7J6XY13"/>
<proteinExistence type="predicted"/>
<accession>A0A7J6XY13</accession>
<evidence type="ECO:0000313" key="4">
    <source>
        <dbReference type="Proteomes" id="UP000583944"/>
    </source>
</evidence>
<name>A0A7J6XY13_TRYCR</name>
<dbReference type="Proteomes" id="UP000583944">
    <property type="component" value="Unassembled WGS sequence"/>
</dbReference>